<feature type="transmembrane region" description="Helical" evidence="1">
    <location>
        <begin position="20"/>
        <end position="42"/>
    </location>
</feature>
<dbReference type="SUPFAM" id="SSF53686">
    <property type="entry name" value="Tryptophan synthase beta subunit-like PLP-dependent enzymes"/>
    <property type="match status" value="1"/>
</dbReference>
<proteinExistence type="predicted"/>
<evidence type="ECO:0000256" key="1">
    <source>
        <dbReference type="SAM" id="Phobius"/>
    </source>
</evidence>
<keyword evidence="1" id="KW-1133">Transmembrane helix</keyword>
<dbReference type="InterPro" id="IPR036052">
    <property type="entry name" value="TrpB-like_PALP_sf"/>
</dbReference>
<evidence type="ECO:0008006" key="3">
    <source>
        <dbReference type="Google" id="ProtNLM"/>
    </source>
</evidence>
<evidence type="ECO:0000313" key="2">
    <source>
        <dbReference type="EMBL" id="QJA86487.1"/>
    </source>
</evidence>
<keyword evidence="1" id="KW-0472">Membrane</keyword>
<sequence length="242" mass="26638">MLSQHKRNGVKYVGYMETSISMAGWGICYVCDLLGLTPVIFYPKYKSGLKYNQQFQMLCWSSFNSIIIPIESPNLQSINYYVAKKAFQGKYPGGIFLPLGLPFKGTIGAVAEEVKTTPKQYLTGSIIMCAGSGTMAAGVVKGVSELGVTPTLHVVLVHKKGQLKMYNTIVGGSGKMKATLLEGQKLVIGGLLIHDLGYDYTQREKVVAPFPCNSYYDRKAWKFLVDNVGELIEPILFWNIGA</sequence>
<keyword evidence="1" id="KW-0812">Transmembrane</keyword>
<reference evidence="2" key="1">
    <citation type="submission" date="2020-03" db="EMBL/GenBank/DDBJ databases">
        <title>The deep terrestrial virosphere.</title>
        <authorList>
            <person name="Holmfeldt K."/>
            <person name="Nilsson E."/>
            <person name="Simone D."/>
            <person name="Lopez-Fernandez M."/>
            <person name="Wu X."/>
            <person name="de Brujin I."/>
            <person name="Lundin D."/>
            <person name="Andersson A."/>
            <person name="Bertilsson S."/>
            <person name="Dopson M."/>
        </authorList>
    </citation>
    <scope>NUCLEOTIDE SEQUENCE</scope>
    <source>
        <strain evidence="2">MM415B02064</strain>
    </source>
</reference>
<organism evidence="2">
    <name type="scientific">viral metagenome</name>
    <dbReference type="NCBI Taxonomy" id="1070528"/>
    <lineage>
        <taxon>unclassified sequences</taxon>
        <taxon>metagenomes</taxon>
        <taxon>organismal metagenomes</taxon>
    </lineage>
</organism>
<dbReference type="AlphaFoldDB" id="A0A6M3KWI8"/>
<name>A0A6M3KWI8_9ZZZZ</name>
<gene>
    <name evidence="2" type="ORF">MM415B02064_0004</name>
</gene>
<protein>
    <recommendedName>
        <fullName evidence="3">Tryptophan synthase beta chain-like PALP domain-containing protein</fullName>
    </recommendedName>
</protein>
<accession>A0A6M3KWI8</accession>
<dbReference type="EMBL" id="MT142638">
    <property type="protein sequence ID" value="QJA86487.1"/>
    <property type="molecule type" value="Genomic_DNA"/>
</dbReference>